<reference evidence="1 2" key="1">
    <citation type="submission" date="2018-11" db="EMBL/GenBank/DDBJ databases">
        <authorList>
            <consortium name="Pathogen Informatics"/>
        </authorList>
    </citation>
    <scope>NUCLEOTIDE SEQUENCE [LARGE SCALE GENOMIC DNA]</scope>
    <source>
        <strain evidence="1 2">NCTC10913</strain>
    </source>
</reference>
<dbReference type="GO" id="GO:0016874">
    <property type="term" value="F:ligase activity"/>
    <property type="evidence" value="ECO:0007669"/>
    <property type="project" value="UniProtKB-KW"/>
</dbReference>
<sequence length="181" mass="20841">MYLVSLYFDDKASRKIQGFINKVAIKSGNNFMIDRKVPPHITIASFQATEENKIIEILDKGIKDIEIGIINWASIGVFKSSVIFLAPILNEYLHNLSVSIYESISLVENICISKYYMPFQWMPHTTIAKKMTREELMAAFQELEKNFTIFSGMVTRIALSKTNPYEDIIVWELDNKKIFSS</sequence>
<dbReference type="InterPro" id="IPR009097">
    <property type="entry name" value="Cyclic_Pdiesterase"/>
</dbReference>
<name>A0ABY6SZ28_9CLOT</name>
<dbReference type="Gene3D" id="3.90.1140.10">
    <property type="entry name" value="Cyclic phosphodiesterase"/>
    <property type="match status" value="1"/>
</dbReference>
<proteinExistence type="predicted"/>
<dbReference type="Proteomes" id="UP000277570">
    <property type="component" value="Unassembled WGS sequence"/>
</dbReference>
<comment type="caution">
    <text evidence="1">The sequence shown here is derived from an EMBL/GenBank/DDBJ whole genome shotgun (WGS) entry which is preliminary data.</text>
</comment>
<dbReference type="RefSeq" id="WP_125149819.1">
    <property type="nucleotide sequence ID" value="NZ_UYIN01000021.1"/>
</dbReference>
<evidence type="ECO:0000313" key="1">
    <source>
        <dbReference type="EMBL" id="VDG73928.1"/>
    </source>
</evidence>
<keyword evidence="2" id="KW-1185">Reference proteome</keyword>
<organism evidence="1 2">
    <name type="scientific">Clostridium carnis</name>
    <dbReference type="NCBI Taxonomy" id="1530"/>
    <lineage>
        <taxon>Bacteria</taxon>
        <taxon>Bacillati</taxon>
        <taxon>Bacillota</taxon>
        <taxon>Clostridia</taxon>
        <taxon>Eubacteriales</taxon>
        <taxon>Clostridiaceae</taxon>
        <taxon>Clostridium</taxon>
    </lineage>
</organism>
<dbReference type="SUPFAM" id="SSF55144">
    <property type="entry name" value="LigT-like"/>
    <property type="match status" value="1"/>
</dbReference>
<gene>
    <name evidence="1" type="ORF">NCTC10913_04309</name>
</gene>
<dbReference type="PANTHER" id="PTHR36039">
    <property type="match status" value="1"/>
</dbReference>
<keyword evidence="1" id="KW-0436">Ligase</keyword>
<dbReference type="PANTHER" id="PTHR36039:SF2">
    <property type="entry name" value="RNA LIGASE_CYCLIC NUCLEOTIDE PHOSPHODIESTERASE FAMILY PROTEIN"/>
    <property type="match status" value="1"/>
</dbReference>
<evidence type="ECO:0000313" key="2">
    <source>
        <dbReference type="Proteomes" id="UP000277570"/>
    </source>
</evidence>
<dbReference type="EMBL" id="UYIN01000021">
    <property type="protein sequence ID" value="VDG73928.1"/>
    <property type="molecule type" value="Genomic_DNA"/>
</dbReference>
<accession>A0ABY6SZ28</accession>
<dbReference type="Pfam" id="PF13563">
    <property type="entry name" value="2_5_RNA_ligase2"/>
    <property type="match status" value="1"/>
</dbReference>
<protein>
    <submittedName>
        <fullName evidence="1">2'-5' RNA ligase</fullName>
    </submittedName>
</protein>